<evidence type="ECO:0000313" key="6">
    <source>
        <dbReference type="EMBL" id="KAK5988461.1"/>
    </source>
</evidence>
<keyword evidence="7" id="KW-1185">Reference proteome</keyword>
<comment type="caution">
    <text evidence="6">The sequence shown here is derived from an EMBL/GenBank/DDBJ whole genome shotgun (WGS) entry which is preliminary data.</text>
</comment>
<dbReference type="PANTHER" id="PTHR42825:SF2">
    <property type="entry name" value="BRANCHED-CHAIN-AMINO-ACID AMINOTRANSFERASE 3, CHLOROPLASTIC-RELATED"/>
    <property type="match status" value="1"/>
</dbReference>
<dbReference type="SUPFAM" id="SSF56752">
    <property type="entry name" value="D-aminoacid aminotransferase-like PLP-dependent enzymes"/>
    <property type="match status" value="1"/>
</dbReference>
<proteinExistence type="inferred from homology"/>
<evidence type="ECO:0000256" key="4">
    <source>
        <dbReference type="ARBA" id="ARBA00022679"/>
    </source>
</evidence>
<sequence length="377" mass="40854">MTFPPPPVDTIDWSNVGFHVREVNGHIESTYSKSTGQWTPLKFVADPYMRIHGMSPALNYGQQAYEGLKAFRLPGDAGISLFRPDRNAVRLQHSADVACMPPVPVELFMKACKAAVALNAGYVPPHETGAAMYVRPQLYGSSAQLGLTAPDGYTFCVFVIPTGVYHGSHPVKGLILDDFDRAAPNGTGHAKVGGNYAPVLRWSDKARTEGYGITLHLDSVRHEEVDEFSTSGFIGVIRKSDDDVTLVVPDSKSVIDGVTSDSILQISKSWGWKVEKRAINYTELPGFTEVMAAGTAAALVPIRSITRKGTSKLSGERVSTSGQDETVTFIPEEQEDSGPVCLKLLAQLKGIQLGKVEDTFGWRVGVEEGDGEGIERE</sequence>
<dbReference type="InterPro" id="IPR001544">
    <property type="entry name" value="Aminotrans_IV"/>
</dbReference>
<keyword evidence="3 6" id="KW-0032">Aminotransferase</keyword>
<dbReference type="InterPro" id="IPR043132">
    <property type="entry name" value="BCAT-like_C"/>
</dbReference>
<dbReference type="InterPro" id="IPR043131">
    <property type="entry name" value="BCAT-like_N"/>
</dbReference>
<evidence type="ECO:0000313" key="7">
    <source>
        <dbReference type="Proteomes" id="UP001338125"/>
    </source>
</evidence>
<evidence type="ECO:0000256" key="3">
    <source>
        <dbReference type="ARBA" id="ARBA00022576"/>
    </source>
</evidence>
<comment type="similarity">
    <text evidence="2">Belongs to the class-IV pyridoxal-phosphate-dependent aminotransferase family.</text>
</comment>
<dbReference type="PANTHER" id="PTHR42825">
    <property type="entry name" value="AMINO ACID AMINOTRANSFERASE"/>
    <property type="match status" value="1"/>
</dbReference>
<dbReference type="InterPro" id="IPR005786">
    <property type="entry name" value="B_amino_transII"/>
</dbReference>
<dbReference type="GO" id="GO:0008483">
    <property type="term" value="F:transaminase activity"/>
    <property type="evidence" value="ECO:0007669"/>
    <property type="project" value="UniProtKB-KW"/>
</dbReference>
<evidence type="ECO:0000256" key="1">
    <source>
        <dbReference type="ARBA" id="ARBA00001933"/>
    </source>
</evidence>
<dbReference type="EMBL" id="JAVFKD010000015">
    <property type="protein sequence ID" value="KAK5988461.1"/>
    <property type="molecule type" value="Genomic_DNA"/>
</dbReference>
<name>A0ABR0S9X8_9HYPO</name>
<accession>A0ABR0S9X8</accession>
<dbReference type="Proteomes" id="UP001338125">
    <property type="component" value="Unassembled WGS sequence"/>
</dbReference>
<keyword evidence="5" id="KW-0663">Pyridoxal phosphate</keyword>
<dbReference type="InterPro" id="IPR036038">
    <property type="entry name" value="Aminotransferase-like"/>
</dbReference>
<reference evidence="6 7" key="1">
    <citation type="submission" date="2024-01" db="EMBL/GenBank/DDBJ databases">
        <title>Complete genome of Cladobotryum mycophilum ATHUM6906.</title>
        <authorList>
            <person name="Christinaki A.C."/>
            <person name="Myridakis A.I."/>
            <person name="Kouvelis V.N."/>
        </authorList>
    </citation>
    <scope>NUCLEOTIDE SEQUENCE [LARGE SCALE GENOMIC DNA]</scope>
    <source>
        <strain evidence="6 7">ATHUM6906</strain>
    </source>
</reference>
<dbReference type="Gene3D" id="3.30.470.10">
    <property type="match status" value="1"/>
</dbReference>
<dbReference type="InterPro" id="IPR033939">
    <property type="entry name" value="BCAT_family"/>
</dbReference>
<evidence type="ECO:0000256" key="5">
    <source>
        <dbReference type="ARBA" id="ARBA00022898"/>
    </source>
</evidence>
<keyword evidence="4" id="KW-0808">Transferase</keyword>
<organism evidence="6 7">
    <name type="scientific">Cladobotryum mycophilum</name>
    <dbReference type="NCBI Taxonomy" id="491253"/>
    <lineage>
        <taxon>Eukaryota</taxon>
        <taxon>Fungi</taxon>
        <taxon>Dikarya</taxon>
        <taxon>Ascomycota</taxon>
        <taxon>Pezizomycotina</taxon>
        <taxon>Sordariomycetes</taxon>
        <taxon>Hypocreomycetidae</taxon>
        <taxon>Hypocreales</taxon>
        <taxon>Hypocreaceae</taxon>
        <taxon>Cladobotryum</taxon>
    </lineage>
</organism>
<dbReference type="CDD" id="cd01557">
    <property type="entry name" value="BCAT_beta_family"/>
    <property type="match status" value="1"/>
</dbReference>
<comment type="cofactor">
    <cofactor evidence="1">
        <name>pyridoxal 5'-phosphate</name>
        <dbReference type="ChEBI" id="CHEBI:597326"/>
    </cofactor>
</comment>
<dbReference type="Pfam" id="PF01063">
    <property type="entry name" value="Aminotran_4"/>
    <property type="match status" value="1"/>
</dbReference>
<evidence type="ECO:0000256" key="2">
    <source>
        <dbReference type="ARBA" id="ARBA00009320"/>
    </source>
</evidence>
<gene>
    <name evidence="6" type="ORF">PT974_09944</name>
</gene>
<dbReference type="PIRSF" id="PIRSF006468">
    <property type="entry name" value="BCAT1"/>
    <property type="match status" value="1"/>
</dbReference>
<dbReference type="Gene3D" id="3.20.10.10">
    <property type="entry name" value="D-amino Acid Aminotransferase, subunit A, domain 2"/>
    <property type="match status" value="1"/>
</dbReference>
<protein>
    <submittedName>
        <fullName evidence="6">Aminotransferase lcsP</fullName>
    </submittedName>
</protein>